<evidence type="ECO:0000256" key="1">
    <source>
        <dbReference type="SAM" id="MobiDB-lite"/>
    </source>
</evidence>
<evidence type="ECO:0000313" key="2">
    <source>
        <dbReference type="EMBL" id="RLN00385.1"/>
    </source>
</evidence>
<feature type="compositionally biased region" description="Basic and acidic residues" evidence="1">
    <location>
        <begin position="129"/>
        <end position="143"/>
    </location>
</feature>
<sequence length="240" mass="25001">MAAVLLQEEPVMAGSSSVAPAGTDRLDLEAPEQLIQLSGGADDDGGSESRSADSVKCRGNKDKEAAVESRRRGAVRPVAAAGKDGGGGEPDSKGATESFACSTAAGVEEKDNRAVVVESPRRSAGPHPAGKDRDGGIVHGEARRRPKFRSLAAIYRETEPRRLPLAGGGAEGHADRDPPEGERKKTRKRAADEVIPVGAEAGKAKREDRHLVDSESVATGESASHIEPLQASNIAGHPQR</sequence>
<protein>
    <submittedName>
        <fullName evidence="2">Uncharacterized protein</fullName>
    </submittedName>
</protein>
<feature type="compositionally biased region" description="Basic and acidic residues" evidence="1">
    <location>
        <begin position="202"/>
        <end position="213"/>
    </location>
</feature>
<accession>A0A3L6REM8</accession>
<gene>
    <name evidence="2" type="ORF">C2845_PM06G20500</name>
</gene>
<feature type="compositionally biased region" description="Basic and acidic residues" evidence="1">
    <location>
        <begin position="172"/>
        <end position="183"/>
    </location>
</feature>
<name>A0A3L6REM8_PANMI</name>
<feature type="compositionally biased region" description="Basic and acidic residues" evidence="1">
    <location>
        <begin position="50"/>
        <end position="71"/>
    </location>
</feature>
<dbReference type="EMBL" id="PQIB02000009">
    <property type="protein sequence ID" value="RLN00385.1"/>
    <property type="molecule type" value="Genomic_DNA"/>
</dbReference>
<keyword evidence="3" id="KW-1185">Reference proteome</keyword>
<feature type="region of interest" description="Disordered" evidence="1">
    <location>
        <begin position="1"/>
        <end position="240"/>
    </location>
</feature>
<proteinExistence type="predicted"/>
<dbReference type="AlphaFoldDB" id="A0A3L6REM8"/>
<dbReference type="Proteomes" id="UP000275267">
    <property type="component" value="Unassembled WGS sequence"/>
</dbReference>
<evidence type="ECO:0000313" key="3">
    <source>
        <dbReference type="Proteomes" id="UP000275267"/>
    </source>
</evidence>
<organism evidence="2 3">
    <name type="scientific">Panicum miliaceum</name>
    <name type="common">Proso millet</name>
    <name type="synonym">Broomcorn millet</name>
    <dbReference type="NCBI Taxonomy" id="4540"/>
    <lineage>
        <taxon>Eukaryota</taxon>
        <taxon>Viridiplantae</taxon>
        <taxon>Streptophyta</taxon>
        <taxon>Embryophyta</taxon>
        <taxon>Tracheophyta</taxon>
        <taxon>Spermatophyta</taxon>
        <taxon>Magnoliopsida</taxon>
        <taxon>Liliopsida</taxon>
        <taxon>Poales</taxon>
        <taxon>Poaceae</taxon>
        <taxon>PACMAD clade</taxon>
        <taxon>Panicoideae</taxon>
        <taxon>Panicodae</taxon>
        <taxon>Paniceae</taxon>
        <taxon>Panicinae</taxon>
        <taxon>Panicum</taxon>
        <taxon>Panicum sect. Panicum</taxon>
    </lineage>
</organism>
<comment type="caution">
    <text evidence="2">The sequence shown here is derived from an EMBL/GenBank/DDBJ whole genome shotgun (WGS) entry which is preliminary data.</text>
</comment>
<dbReference type="OrthoDB" id="666089at2759"/>
<reference evidence="3" key="1">
    <citation type="journal article" date="2019" name="Nat. Commun.">
        <title>The genome of broomcorn millet.</title>
        <authorList>
            <person name="Zou C."/>
            <person name="Miki D."/>
            <person name="Li D."/>
            <person name="Tang Q."/>
            <person name="Xiao L."/>
            <person name="Rajput S."/>
            <person name="Deng P."/>
            <person name="Jia W."/>
            <person name="Huang R."/>
            <person name="Zhang M."/>
            <person name="Sun Y."/>
            <person name="Hu J."/>
            <person name="Fu X."/>
            <person name="Schnable P.S."/>
            <person name="Li F."/>
            <person name="Zhang H."/>
            <person name="Feng B."/>
            <person name="Zhu X."/>
            <person name="Liu R."/>
            <person name="Schnable J.C."/>
            <person name="Zhu J.-K."/>
            <person name="Zhang H."/>
        </authorList>
    </citation>
    <scope>NUCLEOTIDE SEQUENCE [LARGE SCALE GENOMIC DNA]</scope>
</reference>